<organism evidence="1 2">
    <name type="scientific">Dendronalium phyllosphericum CENA369</name>
    <dbReference type="NCBI Taxonomy" id="1725256"/>
    <lineage>
        <taxon>Bacteria</taxon>
        <taxon>Bacillati</taxon>
        <taxon>Cyanobacteriota</taxon>
        <taxon>Cyanophyceae</taxon>
        <taxon>Nostocales</taxon>
        <taxon>Nostocaceae</taxon>
        <taxon>Dendronalium</taxon>
        <taxon>Dendronalium phyllosphericum</taxon>
    </lineage>
</organism>
<reference evidence="1 2" key="1">
    <citation type="journal article" date="2021" name="Int. J. Syst. Evol. Microbiol.">
        <title>Amazonocrinis nigriterrae gen. nov., sp. nov., Atlanticothrix silvestris gen. nov., sp. nov. and Dendronalium phyllosphericum gen. nov., sp. nov., nostocacean cyanobacteria from Brazilian environments.</title>
        <authorList>
            <person name="Alvarenga D.O."/>
            <person name="Andreote A.P.D."/>
            <person name="Branco L.H.Z."/>
            <person name="Delbaje E."/>
            <person name="Cruz R.B."/>
            <person name="Varani A.M."/>
            <person name="Fiore M.F."/>
        </authorList>
    </citation>
    <scope>NUCLEOTIDE SEQUENCE [LARGE SCALE GENOMIC DNA]</scope>
    <source>
        <strain evidence="1 2">CENA369</strain>
    </source>
</reference>
<protein>
    <submittedName>
        <fullName evidence="1">Uncharacterized protein</fullName>
    </submittedName>
</protein>
<dbReference type="AlphaFoldDB" id="A0A8J7LGF8"/>
<dbReference type="Proteomes" id="UP000662314">
    <property type="component" value="Unassembled WGS sequence"/>
</dbReference>
<gene>
    <name evidence="1" type="ORF">I8752_29250</name>
</gene>
<sequence length="104" mass="12464">MTKKSRQNETYKYLRSLPPENDPWRLNTINLIADEVERLQRTSGCSLKYRDYLEATYKTRHYCILNNTQLKEFRKLLKSLTVEQLINADKNGIWLKTRPRTTNN</sequence>
<proteinExistence type="predicted"/>
<accession>A0A8J7LGF8</accession>
<dbReference type="RefSeq" id="WP_214435716.1">
    <property type="nucleotide sequence ID" value="NZ_CAWPUQ010000176.1"/>
</dbReference>
<comment type="caution">
    <text evidence="1">The sequence shown here is derived from an EMBL/GenBank/DDBJ whole genome shotgun (WGS) entry which is preliminary data.</text>
</comment>
<evidence type="ECO:0000313" key="1">
    <source>
        <dbReference type="EMBL" id="MBH8576997.1"/>
    </source>
</evidence>
<evidence type="ECO:0000313" key="2">
    <source>
        <dbReference type="Proteomes" id="UP000662314"/>
    </source>
</evidence>
<keyword evidence="2" id="KW-1185">Reference proteome</keyword>
<dbReference type="EMBL" id="JAECZA010000247">
    <property type="protein sequence ID" value="MBH8576997.1"/>
    <property type="molecule type" value="Genomic_DNA"/>
</dbReference>
<name>A0A8J7LGF8_9NOST</name>